<evidence type="ECO:0000256" key="8">
    <source>
        <dbReference type="ARBA" id="ARBA00023047"/>
    </source>
</evidence>
<evidence type="ECO:0000313" key="19">
    <source>
        <dbReference type="Proteomes" id="UP000184050"/>
    </source>
</evidence>
<dbReference type="InterPro" id="IPR049712">
    <property type="entry name" value="Poly_export"/>
</dbReference>
<dbReference type="GO" id="GO:0015288">
    <property type="term" value="F:porin activity"/>
    <property type="evidence" value="ECO:0007669"/>
    <property type="project" value="UniProtKB-KW"/>
</dbReference>
<sequence length="283" mass="32428">MNSFTEKHLHIIGITKFSKLIKELRIFPIMILTIILLFSSCVSQRNVEYLRDDSSQQGNVKTFYDAKVPDYKLKPKDELYIQIKSLDDPSTNVFQQLGVQESNDIDGNIQPYGAYLMSYSIDREGFIRMPVVGNIQVENKSVPEVSAILQDSLEHILSQPTVTVKLVNRFVSVLGEVQDPGHFTYSQEKFTIFDALGLAGDITEYGDRNDVILARNEKGKNLRINIDLTSSTLMASEYYYIRPNDMVYVKPMRKKFWGMRQFPFEILLSTLSTGILFYTVFGQ</sequence>
<organism evidence="18 19">
    <name type="scientific">Tangfeifania diversioriginum</name>
    <dbReference type="NCBI Taxonomy" id="1168035"/>
    <lineage>
        <taxon>Bacteria</taxon>
        <taxon>Pseudomonadati</taxon>
        <taxon>Bacteroidota</taxon>
        <taxon>Bacteroidia</taxon>
        <taxon>Marinilabiliales</taxon>
        <taxon>Prolixibacteraceae</taxon>
        <taxon>Tangfeifania</taxon>
    </lineage>
</organism>
<keyword evidence="5" id="KW-0762">Sugar transport</keyword>
<keyword evidence="7" id="KW-0732">Signal</keyword>
<keyword evidence="14" id="KW-0449">Lipoprotein</keyword>
<evidence type="ECO:0000259" key="17">
    <source>
        <dbReference type="Pfam" id="PF22461"/>
    </source>
</evidence>
<evidence type="ECO:0000256" key="7">
    <source>
        <dbReference type="ARBA" id="ARBA00022729"/>
    </source>
</evidence>
<dbReference type="EMBL" id="FQZE01000011">
    <property type="protein sequence ID" value="SHJ12359.1"/>
    <property type="molecule type" value="Genomic_DNA"/>
</dbReference>
<keyword evidence="4" id="KW-1134">Transmembrane beta strand</keyword>
<evidence type="ECO:0000256" key="15">
    <source>
        <dbReference type="SAM" id="Phobius"/>
    </source>
</evidence>
<keyword evidence="9" id="KW-0406">Ion transport</keyword>
<reference evidence="18 19" key="1">
    <citation type="submission" date="2016-11" db="EMBL/GenBank/DDBJ databases">
        <authorList>
            <person name="Jaros S."/>
            <person name="Januszkiewicz K."/>
            <person name="Wedrychowicz H."/>
        </authorList>
    </citation>
    <scope>NUCLEOTIDE SEQUENCE [LARGE SCALE GENOMIC DNA]</scope>
    <source>
        <strain evidence="18 19">DSM 27063</strain>
    </source>
</reference>
<accession>A0A1M6GQX1</accession>
<feature type="transmembrane region" description="Helical" evidence="15">
    <location>
        <begin position="24"/>
        <end position="42"/>
    </location>
</feature>
<dbReference type="GO" id="GO:0015159">
    <property type="term" value="F:polysaccharide transmembrane transporter activity"/>
    <property type="evidence" value="ECO:0007669"/>
    <property type="project" value="InterPro"/>
</dbReference>
<evidence type="ECO:0000256" key="5">
    <source>
        <dbReference type="ARBA" id="ARBA00022597"/>
    </source>
</evidence>
<gene>
    <name evidence="18" type="ORF">SAMN05444280_11185</name>
</gene>
<keyword evidence="6 15" id="KW-0812">Transmembrane</keyword>
<evidence type="ECO:0000256" key="9">
    <source>
        <dbReference type="ARBA" id="ARBA00023065"/>
    </source>
</evidence>
<dbReference type="GO" id="GO:0046930">
    <property type="term" value="C:pore complex"/>
    <property type="evidence" value="ECO:0007669"/>
    <property type="project" value="UniProtKB-KW"/>
</dbReference>
<dbReference type="Proteomes" id="UP000184050">
    <property type="component" value="Unassembled WGS sequence"/>
</dbReference>
<keyword evidence="19" id="KW-1185">Reference proteome</keyword>
<evidence type="ECO:0000256" key="6">
    <source>
        <dbReference type="ARBA" id="ARBA00022692"/>
    </source>
</evidence>
<dbReference type="STRING" id="1168035.SAMN05444280_11185"/>
<dbReference type="InterPro" id="IPR003715">
    <property type="entry name" value="Poly_export_N"/>
</dbReference>
<dbReference type="GO" id="GO:0006811">
    <property type="term" value="P:monoatomic ion transport"/>
    <property type="evidence" value="ECO:0007669"/>
    <property type="project" value="UniProtKB-KW"/>
</dbReference>
<evidence type="ECO:0000256" key="4">
    <source>
        <dbReference type="ARBA" id="ARBA00022452"/>
    </source>
</evidence>
<evidence type="ECO:0000256" key="1">
    <source>
        <dbReference type="ARBA" id="ARBA00004571"/>
    </source>
</evidence>
<keyword evidence="3" id="KW-0813">Transport</keyword>
<dbReference type="PANTHER" id="PTHR33619:SF3">
    <property type="entry name" value="POLYSACCHARIDE EXPORT PROTEIN GFCE-RELATED"/>
    <property type="match status" value="1"/>
</dbReference>
<name>A0A1M6GQX1_9BACT</name>
<dbReference type="PANTHER" id="PTHR33619">
    <property type="entry name" value="POLYSACCHARIDE EXPORT PROTEIN GFCE-RELATED"/>
    <property type="match status" value="1"/>
</dbReference>
<dbReference type="AlphaFoldDB" id="A0A1M6GQX1"/>
<keyword evidence="11 15" id="KW-0472">Membrane</keyword>
<evidence type="ECO:0000256" key="12">
    <source>
        <dbReference type="ARBA" id="ARBA00023139"/>
    </source>
</evidence>
<comment type="subcellular location">
    <subcellularLocation>
        <location evidence="1">Cell outer membrane</location>
        <topology evidence="1">Multi-pass membrane protein</topology>
    </subcellularLocation>
</comment>
<evidence type="ECO:0000256" key="2">
    <source>
        <dbReference type="ARBA" id="ARBA00009450"/>
    </source>
</evidence>
<dbReference type="Gene3D" id="3.10.560.10">
    <property type="entry name" value="Outer membrane lipoprotein wza domain like"/>
    <property type="match status" value="1"/>
</dbReference>
<keyword evidence="8" id="KW-0625">Polysaccharide transport</keyword>
<evidence type="ECO:0000256" key="14">
    <source>
        <dbReference type="ARBA" id="ARBA00023288"/>
    </source>
</evidence>
<keyword evidence="10" id="KW-0626">Porin</keyword>
<dbReference type="InterPro" id="IPR054765">
    <property type="entry name" value="SLBB_dom"/>
</dbReference>
<evidence type="ECO:0000259" key="16">
    <source>
        <dbReference type="Pfam" id="PF02563"/>
    </source>
</evidence>
<evidence type="ECO:0000313" key="18">
    <source>
        <dbReference type="EMBL" id="SHJ12359.1"/>
    </source>
</evidence>
<keyword evidence="15" id="KW-1133">Transmembrane helix</keyword>
<evidence type="ECO:0000256" key="13">
    <source>
        <dbReference type="ARBA" id="ARBA00023237"/>
    </source>
</evidence>
<feature type="domain" description="Polysaccharide export protein N-terminal" evidence="16">
    <location>
        <begin position="67"/>
        <end position="166"/>
    </location>
</feature>
<dbReference type="Pfam" id="PF22461">
    <property type="entry name" value="SLBB_2"/>
    <property type="match status" value="1"/>
</dbReference>
<feature type="domain" description="SLBB" evidence="17">
    <location>
        <begin position="171"/>
        <end position="249"/>
    </location>
</feature>
<comment type="similarity">
    <text evidence="2">Belongs to the BexD/CtrA/VexA family.</text>
</comment>
<evidence type="ECO:0000256" key="11">
    <source>
        <dbReference type="ARBA" id="ARBA00023136"/>
    </source>
</evidence>
<evidence type="ECO:0000256" key="10">
    <source>
        <dbReference type="ARBA" id="ARBA00023114"/>
    </source>
</evidence>
<protein>
    <submittedName>
        <fullName evidence="18">Polysaccharide export outer membrane protein</fullName>
    </submittedName>
</protein>
<feature type="transmembrane region" description="Helical" evidence="15">
    <location>
        <begin position="262"/>
        <end position="281"/>
    </location>
</feature>
<evidence type="ECO:0000256" key="3">
    <source>
        <dbReference type="ARBA" id="ARBA00022448"/>
    </source>
</evidence>
<dbReference type="GO" id="GO:0009279">
    <property type="term" value="C:cell outer membrane"/>
    <property type="evidence" value="ECO:0007669"/>
    <property type="project" value="UniProtKB-SubCell"/>
</dbReference>
<keyword evidence="13" id="KW-0998">Cell outer membrane</keyword>
<proteinExistence type="inferred from homology"/>
<dbReference type="Pfam" id="PF02563">
    <property type="entry name" value="Poly_export"/>
    <property type="match status" value="1"/>
</dbReference>
<keyword evidence="12" id="KW-0564">Palmitate</keyword>